<comment type="pathway">
    <text evidence="2">Lipid metabolism; butanoate metabolism.</text>
</comment>
<dbReference type="SUPFAM" id="SSF51735">
    <property type="entry name" value="NAD(P)-binding Rossmann-fold domains"/>
    <property type="match status" value="1"/>
</dbReference>
<keyword evidence="4" id="KW-0560">Oxidoreductase</keyword>
<keyword evidence="3" id="KW-0276">Fatty acid metabolism</keyword>
<reference evidence="11 12" key="1">
    <citation type="submission" date="2014-12" db="EMBL/GenBank/DDBJ databases">
        <title>Comparative genomics of the lactic acid bacteria isolated from the honey bee gut.</title>
        <authorList>
            <person name="Ellegaard K.M."/>
            <person name="Tamarit D."/>
            <person name="Javelind E."/>
            <person name="Olofsson T."/>
            <person name="Andersson S.G."/>
            <person name="Vasquez A."/>
        </authorList>
    </citation>
    <scope>NUCLEOTIDE SEQUENCE [LARGE SCALE GENOMIC DNA]</scope>
    <source>
        <strain evidence="11 12">Bin2</strain>
    </source>
</reference>
<feature type="site" description="Important for catalytic activity" evidence="8">
    <location>
        <position position="142"/>
    </location>
</feature>
<evidence type="ECO:0000256" key="4">
    <source>
        <dbReference type="ARBA" id="ARBA00023002"/>
    </source>
</evidence>
<evidence type="ECO:0000313" key="12">
    <source>
        <dbReference type="Proteomes" id="UP000033648"/>
    </source>
</evidence>
<dbReference type="GO" id="GO:0006635">
    <property type="term" value="P:fatty acid beta-oxidation"/>
    <property type="evidence" value="ECO:0007669"/>
    <property type="project" value="TreeGrafter"/>
</dbReference>
<keyword evidence="5" id="KW-0520">NAD</keyword>
<evidence type="ECO:0000256" key="5">
    <source>
        <dbReference type="ARBA" id="ARBA00023027"/>
    </source>
</evidence>
<dbReference type="Pfam" id="PF02737">
    <property type="entry name" value="3HCDH_N"/>
    <property type="match status" value="1"/>
</dbReference>
<dbReference type="InterPro" id="IPR006108">
    <property type="entry name" value="3HC_DH_C"/>
</dbReference>
<dbReference type="GO" id="GO:0070403">
    <property type="term" value="F:NAD+ binding"/>
    <property type="evidence" value="ECO:0007669"/>
    <property type="project" value="InterPro"/>
</dbReference>
<dbReference type="PIRSF" id="PIRSF000105">
    <property type="entry name" value="HCDH"/>
    <property type="match status" value="1"/>
</dbReference>
<accession>A0A0F4KUW3</accession>
<keyword evidence="6" id="KW-0443">Lipid metabolism</keyword>
<sequence length="297" mass="32729">MTNIHNVTVAGGGVLGSQIAYQSAFKGKKVTIYDINDQAVAAAEERVKNLRDSYKRDINATDEQFDAGLNNMSFTADMAEAVKNADLVIEAVPEKPSIKHDFYQSLAKLAPEDTIFTSNSSTYVPSTFAPDTGRPDKFLNMHFANQVWLNNTAEIMGSEQTDPKVFNEIVDYAKEIGMVPIVLKKEQPGYVLNTLLIPLLNAAAHLWGHDIADPETVDKTWMIGTGAPMGPFAIFDVVGLRTAFNITKEQQGDNPDFKPFMDKIQKMMDEGKTGKDSGQGFYTYPNPAFADPDFLKA</sequence>
<dbReference type="InterPro" id="IPR022694">
    <property type="entry name" value="3-OHacyl-CoA_DH"/>
</dbReference>
<dbReference type="Proteomes" id="UP000033648">
    <property type="component" value="Unassembled WGS sequence"/>
</dbReference>
<dbReference type="AlphaFoldDB" id="A0A0F4KUW3"/>
<evidence type="ECO:0000256" key="8">
    <source>
        <dbReference type="PIRSR" id="PIRSR000105-1"/>
    </source>
</evidence>
<dbReference type="PATRIC" id="fig|1684.4.peg.1661"/>
<evidence type="ECO:0000259" key="10">
    <source>
        <dbReference type="Pfam" id="PF02737"/>
    </source>
</evidence>
<organism evidence="11 12">
    <name type="scientific">Bifidobacterium asteroides</name>
    <dbReference type="NCBI Taxonomy" id="1684"/>
    <lineage>
        <taxon>Bacteria</taxon>
        <taxon>Bacillati</taxon>
        <taxon>Actinomycetota</taxon>
        <taxon>Actinomycetes</taxon>
        <taxon>Bifidobacteriales</taxon>
        <taxon>Bifidobacteriaceae</taxon>
        <taxon>Bifidobacterium</taxon>
    </lineage>
</organism>
<evidence type="ECO:0000256" key="3">
    <source>
        <dbReference type="ARBA" id="ARBA00022832"/>
    </source>
</evidence>
<dbReference type="EMBL" id="JWME01000014">
    <property type="protein sequence ID" value="KJY48996.1"/>
    <property type="molecule type" value="Genomic_DNA"/>
</dbReference>
<evidence type="ECO:0000313" key="11">
    <source>
        <dbReference type="EMBL" id="KJY48996.1"/>
    </source>
</evidence>
<dbReference type="Gene3D" id="3.40.50.720">
    <property type="entry name" value="NAD(P)-binding Rossmann-like Domain"/>
    <property type="match status" value="1"/>
</dbReference>
<evidence type="ECO:0000256" key="7">
    <source>
        <dbReference type="ARBA" id="ARBA00049556"/>
    </source>
</evidence>
<dbReference type="SUPFAM" id="SSF48179">
    <property type="entry name" value="6-phosphogluconate dehydrogenase C-terminal domain-like"/>
    <property type="match status" value="1"/>
</dbReference>
<dbReference type="PANTHER" id="PTHR43561:SF3">
    <property type="entry name" value="HYDROXYACYL-COENZYME A DEHYDROGENASE, MITOCHONDRIAL"/>
    <property type="match status" value="1"/>
</dbReference>
<dbReference type="GO" id="GO:0003857">
    <property type="term" value="F:(3S)-3-hydroxyacyl-CoA dehydrogenase (NAD+) activity"/>
    <property type="evidence" value="ECO:0007669"/>
    <property type="project" value="UniProtKB-EC"/>
</dbReference>
<dbReference type="InterPro" id="IPR008927">
    <property type="entry name" value="6-PGluconate_DH-like_C_sf"/>
</dbReference>
<evidence type="ECO:0000259" key="9">
    <source>
        <dbReference type="Pfam" id="PF00725"/>
    </source>
</evidence>
<dbReference type="InterPro" id="IPR036291">
    <property type="entry name" value="NAD(P)-bd_dom_sf"/>
</dbReference>
<dbReference type="PANTHER" id="PTHR43561">
    <property type="match status" value="1"/>
</dbReference>
<proteinExistence type="predicted"/>
<comment type="caution">
    <text evidence="11">The sequence shown here is derived from an EMBL/GenBank/DDBJ whole genome shotgun (WGS) entry which is preliminary data.</text>
</comment>
<protein>
    <submittedName>
        <fullName evidence="11">3-hydroxybutyryl-CoA dehydrogenase</fullName>
    </submittedName>
</protein>
<dbReference type="OrthoDB" id="9771883at2"/>
<dbReference type="NCBIfam" id="NF006143">
    <property type="entry name" value="PRK08293.1"/>
    <property type="match status" value="1"/>
</dbReference>
<gene>
    <name evidence="11" type="ORF">JF69_15430</name>
</gene>
<dbReference type="InterPro" id="IPR013328">
    <property type="entry name" value="6PGD_dom2"/>
</dbReference>
<comment type="pathway">
    <text evidence="1">Lipid metabolism; fatty acid beta-oxidation.</text>
</comment>
<evidence type="ECO:0000256" key="2">
    <source>
        <dbReference type="ARBA" id="ARBA00005086"/>
    </source>
</evidence>
<feature type="domain" description="3-hydroxyacyl-CoA dehydrogenase NAD binding" evidence="10">
    <location>
        <begin position="6"/>
        <end position="184"/>
    </location>
</feature>
<evidence type="ECO:0000256" key="6">
    <source>
        <dbReference type="ARBA" id="ARBA00023098"/>
    </source>
</evidence>
<name>A0A0F4KUW3_9BIFI</name>
<dbReference type="Pfam" id="PF00725">
    <property type="entry name" value="3HCDH"/>
    <property type="match status" value="1"/>
</dbReference>
<evidence type="ECO:0000256" key="1">
    <source>
        <dbReference type="ARBA" id="ARBA00005005"/>
    </source>
</evidence>
<dbReference type="Gene3D" id="1.10.1040.10">
    <property type="entry name" value="N-(1-d-carboxylethyl)-l-norvaline Dehydrogenase, domain 2"/>
    <property type="match status" value="1"/>
</dbReference>
<feature type="domain" description="3-hydroxyacyl-CoA dehydrogenase C-terminal" evidence="9">
    <location>
        <begin position="189"/>
        <end position="284"/>
    </location>
</feature>
<dbReference type="InterPro" id="IPR052242">
    <property type="entry name" value="Mito_3-hydroxyacyl-CoA_DH"/>
</dbReference>
<comment type="catalytic activity">
    <reaction evidence="7">
        <text>a (3S)-3-hydroxyacyl-CoA + NAD(+) = a 3-oxoacyl-CoA + NADH + H(+)</text>
        <dbReference type="Rhea" id="RHEA:22432"/>
        <dbReference type="ChEBI" id="CHEBI:15378"/>
        <dbReference type="ChEBI" id="CHEBI:57318"/>
        <dbReference type="ChEBI" id="CHEBI:57540"/>
        <dbReference type="ChEBI" id="CHEBI:57945"/>
        <dbReference type="ChEBI" id="CHEBI:90726"/>
        <dbReference type="EC" id="1.1.1.35"/>
    </reaction>
</comment>
<dbReference type="InterPro" id="IPR006176">
    <property type="entry name" value="3-OHacyl-CoA_DH_NAD-bd"/>
</dbReference>